<reference evidence="1" key="1">
    <citation type="journal article" date="2021" name="Proc. Natl. Acad. Sci. U.S.A.">
        <title>Global biogeography of chemosynthetic symbionts reveals both localized and globally distributed symbiont groups. .</title>
        <authorList>
            <person name="Osvatic J.T."/>
            <person name="Wilkins L.G.E."/>
            <person name="Leibrecht L."/>
            <person name="Leray M."/>
            <person name="Zauner S."/>
            <person name="Polzin J."/>
            <person name="Camacho Y."/>
            <person name="Gros O."/>
            <person name="van Gils J.A."/>
            <person name="Eisen J.A."/>
            <person name="Petersen J.M."/>
            <person name="Yuen B."/>
        </authorList>
    </citation>
    <scope>NUCLEOTIDE SEQUENCE</scope>
    <source>
        <strain evidence="1">MAGclacostrist064TRANS</strain>
    </source>
</reference>
<proteinExistence type="predicted"/>
<organism evidence="1 2">
    <name type="scientific">Candidatus Thiodiazotropha taylori</name>
    <dbReference type="NCBI Taxonomy" id="2792791"/>
    <lineage>
        <taxon>Bacteria</taxon>
        <taxon>Pseudomonadati</taxon>
        <taxon>Pseudomonadota</taxon>
        <taxon>Gammaproteobacteria</taxon>
        <taxon>Chromatiales</taxon>
        <taxon>Sedimenticolaceae</taxon>
        <taxon>Candidatus Thiodiazotropha</taxon>
    </lineage>
</organism>
<name>A0A9E4N7V8_9GAMM</name>
<sequence length="473" mass="55970">MPLSTIEGILRIVARNYVSTIDRIKSLQPDLKSGQCDQEWPGSYKRQCPECAKELYHTDIFALPWLTLCPIHHCNLVSICPVCKMPWPNYKDLDKRVCTYCGRPPLDSLGCTYCVDGLSEKYEPIKDLFNFIESGGTHSLDYDIDGGEMWSQEVSVGSAAFPAAHLYSQPNYSIIQLETLHVSLDPVLYKTSKLVKCGSKPIYRNVMPDEDCDYYYNLKLESDYSIITMILSWIANHTGNEHLVHISSYRNINLKNIVDGPTICPYCMAVSLWFFHITALRYGRYFINTVDNYPFCNEAGYNLLNVDIPYIRKTFDDYYVLDRNFSTWFYRRGLIVLFIDILKFTIDLYRYRIPYLRKIRQYHHYTPLTYSYDRQSCSDREFYSEIIHDVYHFFYKSEHPLNHLDLPINDFSKTRCRKYHKYLNYHISHMDRFNYTLNVKDFCYDSFIELQETFKKYMTHSLYIYSRGSSSFH</sequence>
<gene>
    <name evidence="1" type="ORF">JAZ07_22825</name>
</gene>
<accession>A0A9E4N7V8</accession>
<evidence type="ECO:0000313" key="2">
    <source>
        <dbReference type="Proteomes" id="UP000886667"/>
    </source>
</evidence>
<protein>
    <submittedName>
        <fullName evidence="1">Uncharacterized protein</fullName>
    </submittedName>
</protein>
<dbReference type="EMBL" id="JAEPCM010000858">
    <property type="protein sequence ID" value="MCG7949182.1"/>
    <property type="molecule type" value="Genomic_DNA"/>
</dbReference>
<comment type="caution">
    <text evidence="1">The sequence shown here is derived from an EMBL/GenBank/DDBJ whole genome shotgun (WGS) entry which is preliminary data.</text>
</comment>
<evidence type="ECO:0000313" key="1">
    <source>
        <dbReference type="EMBL" id="MCG7949182.1"/>
    </source>
</evidence>
<dbReference type="AlphaFoldDB" id="A0A9E4N7V8"/>
<dbReference type="Proteomes" id="UP000886667">
    <property type="component" value="Unassembled WGS sequence"/>
</dbReference>